<dbReference type="FunFam" id="3.30.160.60:FF:000446">
    <property type="entry name" value="Zinc finger protein"/>
    <property type="match status" value="3"/>
</dbReference>
<sequence>MADADLEHDYTLELSKHVKQEMEETNGLTPPCKEVPWVKIEKIEEDKSDLYMHQSENYAQSSSIHIGHQECTIRQEKELIDFTDSNKPWSLVSKKANNSLCHTPTIMAGHIPETEVSLNKQVQFIKEEKERTSEKYELDDSIQKNETLLRKETDLVSSSQTKRNQCQICQKAFTSPSRLKYHQLIHTSEKPFQCQTCQKEFSRSSYLKRHQIAHSEERPFKCEICQKEFIQSTHLKNHQLTHTGEKPFRCQICHKEFFQSGHLKKHQLIHTGEKSFKCQICLKEFSHSSCLKTHQLIHTVKVPFKCQICLKEFSRSSYLKTHQLIHTGEKKFKCEICLKEFYKSSQLKVHLRVHTGEKPFRCQICFKEFSQSALLKNHQLIHTDEKKISMMADTKHDFTFDLNHVLKYVVKKEMEETDSLTQPCEEQDFKVSMIKTEKADGDNSELHSQQSENFAENFGDQKSTLKQEVEMTHGTDLNKSLSLASRLLAMSEKANNSHCVPIIMPKYESLRQTPVPEVSLSQQLQFIEEDKAMTSENYELAENMQDQLEEYHHSEKEIDFQKSFQCQICLKEFSQASHLKNHQLTHTGLQNIKMLICQRGFSTSSELKRHKLGDIGEENDNLTKVQFSEEEKEMTLVKNVQTDNMQDQEQYRPNETVLSKEVNLVSSHETNRNQHQIGLTELTRPLHLKSHQPIHTGEKPFKCHICRREFSYSRSFKNHLLRHNRKKIKKTFKCQICLKEYSASSSLKSHQMIHTDEKKFKCQKCQKSFWRKSELKSHQMIHSNEKTFKCHICQREFSYSRNLKAHLRRHTATCEKAFKCQICLSEFSYSRNLKTHLRRHTGTCEKTFKCLICRSEFSRFSSLKTHQMIHTDEKKFKCQTCQKRFWRKADLKRHQMIHTGEKPFKCKICPKKFSSSTSLKTHQFSHTD</sequence>
<dbReference type="OrthoDB" id="3437960at2759"/>
<feature type="domain" description="C2H2-type" evidence="12">
    <location>
        <begin position="164"/>
        <end position="191"/>
    </location>
</feature>
<keyword evidence="13" id="KW-1185">Reference proteome</keyword>
<evidence type="ECO:0000256" key="5">
    <source>
        <dbReference type="ARBA" id="ARBA00022771"/>
    </source>
</evidence>
<keyword evidence="9" id="KW-0804">Transcription</keyword>
<feature type="domain" description="C2H2-type" evidence="12">
    <location>
        <begin position="818"/>
        <end position="845"/>
    </location>
</feature>
<dbReference type="PANTHER" id="PTHR24381">
    <property type="entry name" value="ZINC FINGER PROTEIN"/>
    <property type="match status" value="1"/>
</dbReference>
<keyword evidence="3" id="KW-0479">Metal-binding</keyword>
<feature type="domain" description="C2H2-type" evidence="12">
    <location>
        <begin position="732"/>
        <end position="759"/>
    </location>
</feature>
<evidence type="ECO:0000256" key="6">
    <source>
        <dbReference type="ARBA" id="ARBA00022833"/>
    </source>
</evidence>
<feature type="domain" description="C2H2-type" evidence="12">
    <location>
        <begin position="904"/>
        <end position="928"/>
    </location>
</feature>
<dbReference type="FunFam" id="3.30.160.60:FF:000512">
    <property type="entry name" value="zinc finger protein 197 isoform X1"/>
    <property type="match status" value="1"/>
</dbReference>
<dbReference type="PANTHER" id="PTHR24381:SF393">
    <property type="entry name" value="CHROMATIN-LINKED ADAPTOR FOR MSL PROTEINS, ISOFORM B"/>
    <property type="match status" value="1"/>
</dbReference>
<evidence type="ECO:0000256" key="4">
    <source>
        <dbReference type="ARBA" id="ARBA00022737"/>
    </source>
</evidence>
<dbReference type="FunFam" id="3.30.160.60:FF:000870">
    <property type="entry name" value="zinc finger protein 197 isoform X1"/>
    <property type="match status" value="1"/>
</dbReference>
<dbReference type="FunFam" id="3.30.160.60:FF:000303">
    <property type="entry name" value="Zinc finger protein 41"/>
    <property type="match status" value="1"/>
</dbReference>
<dbReference type="InterPro" id="IPR013087">
    <property type="entry name" value="Znf_C2H2_type"/>
</dbReference>
<dbReference type="GO" id="GO:0000981">
    <property type="term" value="F:DNA-binding transcription factor activity, RNA polymerase II-specific"/>
    <property type="evidence" value="ECO:0007669"/>
    <property type="project" value="TreeGrafter"/>
</dbReference>
<dbReference type="FunFam" id="3.30.160.60:FF:000145">
    <property type="entry name" value="Zinc finger protein 574"/>
    <property type="match status" value="1"/>
</dbReference>
<keyword evidence="4" id="KW-0677">Repeat</keyword>
<dbReference type="Proteomes" id="UP001165740">
    <property type="component" value="Chromosome 9"/>
</dbReference>
<dbReference type="GO" id="GO:0008270">
    <property type="term" value="F:zinc ion binding"/>
    <property type="evidence" value="ECO:0007669"/>
    <property type="project" value="UniProtKB-KW"/>
</dbReference>
<feature type="domain" description="C2H2-type" evidence="12">
    <location>
        <begin position="564"/>
        <end position="591"/>
    </location>
</feature>
<dbReference type="Gene3D" id="3.30.160.60">
    <property type="entry name" value="Classic Zinc Finger"/>
    <property type="match status" value="17"/>
</dbReference>
<feature type="domain" description="C2H2-type" evidence="12">
    <location>
        <begin position="701"/>
        <end position="728"/>
    </location>
</feature>
<feature type="domain" description="C2H2-type" evidence="12">
    <location>
        <begin position="360"/>
        <end position="387"/>
    </location>
</feature>
<evidence type="ECO:0000256" key="3">
    <source>
        <dbReference type="ARBA" id="ARBA00022723"/>
    </source>
</evidence>
<evidence type="ECO:0000256" key="2">
    <source>
        <dbReference type="ARBA" id="ARBA00006991"/>
    </source>
</evidence>
<keyword evidence="10" id="KW-0539">Nucleus</keyword>
<protein>
    <submittedName>
        <fullName evidence="14">Zinc finger protein 420-like</fullName>
    </submittedName>
</protein>
<reference evidence="14" key="1">
    <citation type="submission" date="2025-08" db="UniProtKB">
        <authorList>
            <consortium name="RefSeq"/>
        </authorList>
    </citation>
    <scope>IDENTIFICATION</scope>
</reference>
<evidence type="ECO:0000259" key="12">
    <source>
        <dbReference type="PROSITE" id="PS50157"/>
    </source>
</evidence>
<evidence type="ECO:0000313" key="13">
    <source>
        <dbReference type="Proteomes" id="UP001165740"/>
    </source>
</evidence>
<evidence type="ECO:0000256" key="9">
    <source>
        <dbReference type="ARBA" id="ARBA00023163"/>
    </source>
</evidence>
<feature type="domain" description="C2H2-type" evidence="12">
    <location>
        <begin position="848"/>
        <end position="875"/>
    </location>
</feature>
<name>A0A9W3BCC0_BIOGL</name>
<comment type="subcellular location">
    <subcellularLocation>
        <location evidence="1">Nucleus</location>
    </subcellularLocation>
</comment>
<dbReference type="FunFam" id="3.30.160.60:FF:001289">
    <property type="entry name" value="Zinc finger protein 574"/>
    <property type="match status" value="2"/>
</dbReference>
<accession>A0A9W3BCC0</accession>
<evidence type="ECO:0000256" key="8">
    <source>
        <dbReference type="ARBA" id="ARBA00023125"/>
    </source>
</evidence>
<keyword evidence="5 11" id="KW-0863">Zinc-finger</keyword>
<dbReference type="FunFam" id="3.30.160.60:FF:000176">
    <property type="entry name" value="zinc finger protein 70"/>
    <property type="match status" value="1"/>
</dbReference>
<feature type="domain" description="C2H2-type" evidence="12">
    <location>
        <begin position="220"/>
        <end position="247"/>
    </location>
</feature>
<keyword evidence="8" id="KW-0238">DNA-binding</keyword>
<dbReference type="Pfam" id="PF00096">
    <property type="entry name" value="zf-C2H2"/>
    <property type="match status" value="12"/>
</dbReference>
<evidence type="ECO:0000256" key="1">
    <source>
        <dbReference type="ARBA" id="ARBA00004123"/>
    </source>
</evidence>
<dbReference type="SUPFAM" id="SSF57667">
    <property type="entry name" value="beta-beta-alpha zinc fingers"/>
    <property type="match status" value="10"/>
</dbReference>
<dbReference type="SMART" id="SM00355">
    <property type="entry name" value="ZnF_C2H2"/>
    <property type="match status" value="17"/>
</dbReference>
<dbReference type="AlphaFoldDB" id="A0A9W3BCC0"/>
<evidence type="ECO:0000313" key="14">
    <source>
        <dbReference type="RefSeq" id="XP_055897093.1"/>
    </source>
</evidence>
<dbReference type="GeneID" id="106051252"/>
<dbReference type="PROSITE" id="PS00028">
    <property type="entry name" value="ZINC_FINGER_C2H2_1"/>
    <property type="match status" value="17"/>
</dbReference>
<dbReference type="RefSeq" id="XP_055897093.1">
    <property type="nucleotide sequence ID" value="XM_056041118.1"/>
</dbReference>
<feature type="domain" description="C2H2-type" evidence="12">
    <location>
        <begin position="192"/>
        <end position="219"/>
    </location>
</feature>
<dbReference type="FunFam" id="3.30.160.60:FF:001480">
    <property type="entry name" value="Si:cabz01071911.3"/>
    <property type="match status" value="1"/>
</dbReference>
<organism evidence="13 14">
    <name type="scientific">Biomphalaria glabrata</name>
    <name type="common">Bloodfluke planorb</name>
    <name type="synonym">Freshwater snail</name>
    <dbReference type="NCBI Taxonomy" id="6526"/>
    <lineage>
        <taxon>Eukaryota</taxon>
        <taxon>Metazoa</taxon>
        <taxon>Spiralia</taxon>
        <taxon>Lophotrochozoa</taxon>
        <taxon>Mollusca</taxon>
        <taxon>Gastropoda</taxon>
        <taxon>Heterobranchia</taxon>
        <taxon>Euthyneura</taxon>
        <taxon>Panpulmonata</taxon>
        <taxon>Hygrophila</taxon>
        <taxon>Lymnaeoidea</taxon>
        <taxon>Planorbidae</taxon>
        <taxon>Biomphalaria</taxon>
    </lineage>
</organism>
<gene>
    <name evidence="14" type="primary">LOC106051252</name>
</gene>
<evidence type="ECO:0000256" key="7">
    <source>
        <dbReference type="ARBA" id="ARBA00023015"/>
    </source>
</evidence>
<evidence type="ECO:0000256" key="10">
    <source>
        <dbReference type="ARBA" id="ARBA00023242"/>
    </source>
</evidence>
<dbReference type="GO" id="GO:0000977">
    <property type="term" value="F:RNA polymerase II transcription regulatory region sequence-specific DNA binding"/>
    <property type="evidence" value="ECO:0007669"/>
    <property type="project" value="TreeGrafter"/>
</dbReference>
<keyword evidence="6" id="KW-0862">Zinc</keyword>
<dbReference type="FunFam" id="3.30.160.60:FF:000624">
    <property type="entry name" value="zinc finger protein 697"/>
    <property type="match status" value="2"/>
</dbReference>
<feature type="domain" description="C2H2-type" evidence="12">
    <location>
        <begin position="760"/>
        <end position="787"/>
    </location>
</feature>
<dbReference type="GO" id="GO:0005634">
    <property type="term" value="C:nucleus"/>
    <property type="evidence" value="ECO:0007669"/>
    <property type="project" value="UniProtKB-SubCell"/>
</dbReference>
<feature type="domain" description="C2H2-type" evidence="12">
    <location>
        <begin position="276"/>
        <end position="303"/>
    </location>
</feature>
<feature type="domain" description="C2H2-type" evidence="12">
    <location>
        <begin position="332"/>
        <end position="359"/>
    </location>
</feature>
<feature type="domain" description="C2H2-type" evidence="12">
    <location>
        <begin position="788"/>
        <end position="815"/>
    </location>
</feature>
<dbReference type="PROSITE" id="PS50157">
    <property type="entry name" value="ZINC_FINGER_C2H2_2"/>
    <property type="match status" value="17"/>
</dbReference>
<dbReference type="FunFam" id="3.30.160.60:FF:000358">
    <property type="entry name" value="zinc finger protein 24"/>
    <property type="match status" value="2"/>
</dbReference>
<evidence type="ECO:0000256" key="11">
    <source>
        <dbReference type="PROSITE-ProRule" id="PRU00042"/>
    </source>
</evidence>
<feature type="domain" description="C2H2-type" evidence="12">
    <location>
        <begin position="876"/>
        <end position="903"/>
    </location>
</feature>
<feature type="domain" description="C2H2-type" evidence="12">
    <location>
        <begin position="248"/>
        <end position="275"/>
    </location>
</feature>
<comment type="similarity">
    <text evidence="2">Belongs to the krueppel C2H2-type zinc-finger protein family.</text>
</comment>
<feature type="domain" description="C2H2-type" evidence="12">
    <location>
        <begin position="304"/>
        <end position="331"/>
    </location>
</feature>
<keyword evidence="7" id="KW-0805">Transcription regulation</keyword>
<proteinExistence type="inferred from homology"/>
<dbReference type="InterPro" id="IPR036236">
    <property type="entry name" value="Znf_C2H2_sf"/>
</dbReference>